<sequence length="263" mass="27274">MKRLLVIALAACALQPGLAQAELRRQNAGACEVLAPEPEDPALRWDYWWSGACSGGLATGPGFLLQYMMPGGFGDVYAATLVQGRMQGALRVYGSRFLGAEWRVRAARVAQASAGAGEGTAAGEGGGDVLEALPGTDGTPQDAPALDEVLPRFALPTDLQAALVRFAREVGHPQMPALPVAPQPLRCPAFVDAQGAPNAQGRGTDVLAFIRAHESPEAARQDALLQALQAPPQAAGVRAGPDEPRRRLALATAVSGCAATLAR</sequence>
<feature type="chain" id="PRO_5047366963" evidence="2">
    <location>
        <begin position="22"/>
        <end position="263"/>
    </location>
</feature>
<dbReference type="Proteomes" id="UP000715965">
    <property type="component" value="Unassembled WGS sequence"/>
</dbReference>
<organism evidence="3 4">
    <name type="scientific">Ramlibacter aquaticus</name>
    <dbReference type="NCBI Taxonomy" id="2780094"/>
    <lineage>
        <taxon>Bacteria</taxon>
        <taxon>Pseudomonadati</taxon>
        <taxon>Pseudomonadota</taxon>
        <taxon>Betaproteobacteria</taxon>
        <taxon>Burkholderiales</taxon>
        <taxon>Comamonadaceae</taxon>
        <taxon>Ramlibacter</taxon>
    </lineage>
</organism>
<feature type="region of interest" description="Disordered" evidence="1">
    <location>
        <begin position="114"/>
        <end position="143"/>
    </location>
</feature>
<evidence type="ECO:0000313" key="4">
    <source>
        <dbReference type="Proteomes" id="UP000715965"/>
    </source>
</evidence>
<gene>
    <name evidence="3" type="ORF">IM725_19005</name>
</gene>
<feature type="compositionally biased region" description="Gly residues" evidence="1">
    <location>
        <begin position="116"/>
        <end position="128"/>
    </location>
</feature>
<name>A0ABR9SLC2_9BURK</name>
<dbReference type="RefSeq" id="WP_193782212.1">
    <property type="nucleotide sequence ID" value="NZ_JADDOJ010000119.1"/>
</dbReference>
<keyword evidence="4" id="KW-1185">Reference proteome</keyword>
<accession>A0ABR9SLC2</accession>
<evidence type="ECO:0000313" key="3">
    <source>
        <dbReference type="EMBL" id="MBE7942664.1"/>
    </source>
</evidence>
<dbReference type="EMBL" id="JADDOJ010000119">
    <property type="protein sequence ID" value="MBE7942664.1"/>
    <property type="molecule type" value="Genomic_DNA"/>
</dbReference>
<evidence type="ECO:0000256" key="2">
    <source>
        <dbReference type="SAM" id="SignalP"/>
    </source>
</evidence>
<evidence type="ECO:0000256" key="1">
    <source>
        <dbReference type="SAM" id="MobiDB-lite"/>
    </source>
</evidence>
<proteinExistence type="predicted"/>
<comment type="caution">
    <text evidence="3">The sequence shown here is derived from an EMBL/GenBank/DDBJ whole genome shotgun (WGS) entry which is preliminary data.</text>
</comment>
<protein>
    <submittedName>
        <fullName evidence="3">Uncharacterized protein</fullName>
    </submittedName>
</protein>
<keyword evidence="2" id="KW-0732">Signal</keyword>
<reference evidence="3 4" key="1">
    <citation type="submission" date="2020-10" db="EMBL/GenBank/DDBJ databases">
        <title>Draft genome of Ramlibacter aquaticus LMG 30558.</title>
        <authorList>
            <person name="Props R."/>
        </authorList>
    </citation>
    <scope>NUCLEOTIDE SEQUENCE [LARGE SCALE GENOMIC DNA]</scope>
    <source>
        <strain evidence="3 4">LMG 30558</strain>
    </source>
</reference>
<feature type="signal peptide" evidence="2">
    <location>
        <begin position="1"/>
        <end position="21"/>
    </location>
</feature>